<accession>A0AAD6WJL3</accession>
<evidence type="ECO:0000313" key="2">
    <source>
        <dbReference type="Proteomes" id="UP001164929"/>
    </source>
</evidence>
<dbReference type="Proteomes" id="UP001164929">
    <property type="component" value="Chromosome 1"/>
</dbReference>
<evidence type="ECO:0000313" key="1">
    <source>
        <dbReference type="EMBL" id="KAJ7015458.1"/>
    </source>
</evidence>
<reference evidence="1 2" key="1">
    <citation type="journal article" date="2023" name="Mol. Ecol. Resour.">
        <title>Chromosome-level genome assembly of a triploid poplar Populus alba 'Berolinensis'.</title>
        <authorList>
            <person name="Chen S."/>
            <person name="Yu Y."/>
            <person name="Wang X."/>
            <person name="Wang S."/>
            <person name="Zhang T."/>
            <person name="Zhou Y."/>
            <person name="He R."/>
            <person name="Meng N."/>
            <person name="Wang Y."/>
            <person name="Liu W."/>
            <person name="Liu Z."/>
            <person name="Liu J."/>
            <person name="Guo Q."/>
            <person name="Huang H."/>
            <person name="Sederoff R.R."/>
            <person name="Wang G."/>
            <person name="Qu G."/>
            <person name="Chen S."/>
        </authorList>
    </citation>
    <scope>NUCLEOTIDE SEQUENCE [LARGE SCALE GENOMIC DNA]</scope>
    <source>
        <strain evidence="1">SC-2020</strain>
    </source>
</reference>
<organism evidence="1 2">
    <name type="scientific">Populus alba x Populus x berolinensis</name>
    <dbReference type="NCBI Taxonomy" id="444605"/>
    <lineage>
        <taxon>Eukaryota</taxon>
        <taxon>Viridiplantae</taxon>
        <taxon>Streptophyta</taxon>
        <taxon>Embryophyta</taxon>
        <taxon>Tracheophyta</taxon>
        <taxon>Spermatophyta</taxon>
        <taxon>Magnoliopsida</taxon>
        <taxon>eudicotyledons</taxon>
        <taxon>Gunneridae</taxon>
        <taxon>Pentapetalae</taxon>
        <taxon>rosids</taxon>
        <taxon>fabids</taxon>
        <taxon>Malpighiales</taxon>
        <taxon>Salicaceae</taxon>
        <taxon>Saliceae</taxon>
        <taxon>Populus</taxon>
    </lineage>
</organism>
<comment type="caution">
    <text evidence="1">The sequence shown here is derived from an EMBL/GenBank/DDBJ whole genome shotgun (WGS) entry which is preliminary data.</text>
</comment>
<dbReference type="EMBL" id="JAQIZT010000001">
    <property type="protein sequence ID" value="KAJ7015458.1"/>
    <property type="molecule type" value="Genomic_DNA"/>
</dbReference>
<dbReference type="AlphaFoldDB" id="A0AAD6WJL3"/>
<keyword evidence="2" id="KW-1185">Reference proteome</keyword>
<gene>
    <name evidence="1" type="ORF">NC653_004684</name>
</gene>
<sequence>MEENVKDGMDEELRADSKVFPCTNPKLTSGSITHLNYYNFSKVSTATELYKIEEKWLMEKGLTASSSYKK</sequence>
<proteinExistence type="predicted"/>
<protein>
    <submittedName>
        <fullName evidence="1">Uncharacterized protein</fullName>
    </submittedName>
</protein>
<name>A0AAD6WJL3_9ROSI</name>